<accession>A0A176W7Q6</accession>
<gene>
    <name evidence="3" type="ORF">AXG93_115s1930</name>
</gene>
<keyword evidence="2" id="KW-0472">Membrane</keyword>
<reference evidence="3" key="1">
    <citation type="submission" date="2016-03" db="EMBL/GenBank/DDBJ databases">
        <title>Mechanisms controlling the formation of the plant cell surface in tip-growing cells are functionally conserved among land plants.</title>
        <authorList>
            <person name="Honkanen S."/>
            <person name="Jones V.A."/>
            <person name="Morieri G."/>
            <person name="Champion C."/>
            <person name="Hetherington A.J."/>
            <person name="Kelly S."/>
            <person name="Saint-Marcoux D."/>
            <person name="Proust H."/>
            <person name="Prescott H."/>
            <person name="Dolan L."/>
        </authorList>
    </citation>
    <scope>NUCLEOTIDE SEQUENCE [LARGE SCALE GENOMIC DNA]</scope>
    <source>
        <tissue evidence="3">Whole gametophyte</tissue>
    </source>
</reference>
<keyword evidence="4" id="KW-1185">Reference proteome</keyword>
<feature type="compositionally biased region" description="Basic and acidic residues" evidence="1">
    <location>
        <begin position="1"/>
        <end position="14"/>
    </location>
</feature>
<feature type="compositionally biased region" description="Polar residues" evidence="1">
    <location>
        <begin position="129"/>
        <end position="139"/>
    </location>
</feature>
<name>A0A176W7Q6_MARPO</name>
<protein>
    <submittedName>
        <fullName evidence="3">Uncharacterized protein</fullName>
    </submittedName>
</protein>
<feature type="region of interest" description="Disordered" evidence="1">
    <location>
        <begin position="1"/>
        <end position="142"/>
    </location>
</feature>
<evidence type="ECO:0000256" key="2">
    <source>
        <dbReference type="SAM" id="Phobius"/>
    </source>
</evidence>
<feature type="compositionally biased region" description="Basic and acidic residues" evidence="1">
    <location>
        <begin position="92"/>
        <end position="127"/>
    </location>
</feature>
<dbReference type="EMBL" id="LVLJ01001739">
    <property type="protein sequence ID" value="OAE28502.1"/>
    <property type="molecule type" value="Genomic_DNA"/>
</dbReference>
<feature type="compositionally biased region" description="Basic and acidic residues" evidence="1">
    <location>
        <begin position="29"/>
        <end position="55"/>
    </location>
</feature>
<comment type="caution">
    <text evidence="3">The sequence shown here is derived from an EMBL/GenBank/DDBJ whole genome shotgun (WGS) entry which is preliminary data.</text>
</comment>
<sequence>MKGAGREAASEGRQAEAGQASAAQPRQVASERDRRAESESKRERERGERGREKWRGAQPKAKTKAKAKAEPSLQARATSTGPSPSPSPSLSRKLESEARGKEASQRATEDRDRTTITMTRRDDEGRSGEQGTSSPSLGPTSLFRFCPRTVQLHRGYYLMLSLAYWGPAVFVALIAQRHRKIACTK</sequence>
<evidence type="ECO:0000256" key="1">
    <source>
        <dbReference type="SAM" id="MobiDB-lite"/>
    </source>
</evidence>
<evidence type="ECO:0000313" key="3">
    <source>
        <dbReference type="EMBL" id="OAE28502.1"/>
    </source>
</evidence>
<keyword evidence="2" id="KW-0812">Transmembrane</keyword>
<organism evidence="3 4">
    <name type="scientific">Marchantia polymorpha subsp. ruderalis</name>
    <dbReference type="NCBI Taxonomy" id="1480154"/>
    <lineage>
        <taxon>Eukaryota</taxon>
        <taxon>Viridiplantae</taxon>
        <taxon>Streptophyta</taxon>
        <taxon>Embryophyta</taxon>
        <taxon>Marchantiophyta</taxon>
        <taxon>Marchantiopsida</taxon>
        <taxon>Marchantiidae</taxon>
        <taxon>Marchantiales</taxon>
        <taxon>Marchantiaceae</taxon>
        <taxon>Marchantia</taxon>
    </lineage>
</organism>
<feature type="transmembrane region" description="Helical" evidence="2">
    <location>
        <begin position="156"/>
        <end position="175"/>
    </location>
</feature>
<dbReference type="AlphaFoldDB" id="A0A176W7Q6"/>
<evidence type="ECO:0000313" key="4">
    <source>
        <dbReference type="Proteomes" id="UP000077202"/>
    </source>
</evidence>
<dbReference type="Proteomes" id="UP000077202">
    <property type="component" value="Unassembled WGS sequence"/>
</dbReference>
<proteinExistence type="predicted"/>
<keyword evidence="2" id="KW-1133">Transmembrane helix</keyword>